<evidence type="ECO:0000256" key="5">
    <source>
        <dbReference type="SAM" id="Phobius"/>
    </source>
</evidence>
<keyword evidence="5" id="KW-0812">Transmembrane</keyword>
<feature type="domain" description="EGF-like" evidence="7">
    <location>
        <begin position="667"/>
        <end position="704"/>
    </location>
</feature>
<feature type="domain" description="Laminin G" evidence="6">
    <location>
        <begin position="709"/>
        <end position="876"/>
    </location>
</feature>
<dbReference type="GO" id="GO:0005509">
    <property type="term" value="F:calcium ion binding"/>
    <property type="evidence" value="ECO:0007669"/>
    <property type="project" value="InterPro"/>
</dbReference>
<dbReference type="PANTHER" id="PTHR15036">
    <property type="entry name" value="PIKACHURIN-LIKE PROTEIN"/>
    <property type="match status" value="1"/>
</dbReference>
<dbReference type="SMART" id="SM00282">
    <property type="entry name" value="LamG"/>
    <property type="match status" value="6"/>
</dbReference>
<evidence type="ECO:0000313" key="8">
    <source>
        <dbReference type="EMBL" id="CAI5451348.1"/>
    </source>
</evidence>
<keyword evidence="9" id="KW-1185">Reference proteome</keyword>
<feature type="domain" description="Laminin G" evidence="6">
    <location>
        <begin position="32"/>
        <end position="227"/>
    </location>
</feature>
<keyword evidence="2" id="KW-0245">EGF-like domain</keyword>
<feature type="transmembrane region" description="Helical" evidence="5">
    <location>
        <begin position="12"/>
        <end position="34"/>
    </location>
</feature>
<organism evidence="8 9">
    <name type="scientific">Caenorhabditis angaria</name>
    <dbReference type="NCBI Taxonomy" id="860376"/>
    <lineage>
        <taxon>Eukaryota</taxon>
        <taxon>Metazoa</taxon>
        <taxon>Ecdysozoa</taxon>
        <taxon>Nematoda</taxon>
        <taxon>Chromadorea</taxon>
        <taxon>Rhabditida</taxon>
        <taxon>Rhabditina</taxon>
        <taxon>Rhabditomorpha</taxon>
        <taxon>Rhabditoidea</taxon>
        <taxon>Rhabditidae</taxon>
        <taxon>Peloderinae</taxon>
        <taxon>Caenorhabditis</taxon>
    </lineage>
</organism>
<dbReference type="InterPro" id="IPR001881">
    <property type="entry name" value="EGF-like_Ca-bd_dom"/>
</dbReference>
<name>A0A9P1IXR3_9PELO</name>
<feature type="domain" description="Laminin G" evidence="6">
    <location>
        <begin position="888"/>
        <end position="1068"/>
    </location>
</feature>
<dbReference type="EMBL" id="CANHGI010000005">
    <property type="protein sequence ID" value="CAI5451348.1"/>
    <property type="molecule type" value="Genomic_DNA"/>
</dbReference>
<dbReference type="Gene3D" id="2.10.25.10">
    <property type="entry name" value="Laminin"/>
    <property type="match status" value="3"/>
</dbReference>
<protein>
    <submittedName>
        <fullName evidence="8">Uncharacterized protein</fullName>
    </submittedName>
</protein>
<evidence type="ECO:0000259" key="6">
    <source>
        <dbReference type="PROSITE" id="PS50025"/>
    </source>
</evidence>
<dbReference type="SUPFAM" id="SSF49899">
    <property type="entry name" value="Concanavalin A-like lectins/glucanases"/>
    <property type="match status" value="6"/>
</dbReference>
<dbReference type="InterPro" id="IPR013320">
    <property type="entry name" value="ConA-like_dom_sf"/>
</dbReference>
<gene>
    <name evidence="8" type="ORF">CAMP_LOCUS13985</name>
</gene>
<evidence type="ECO:0000256" key="1">
    <source>
        <dbReference type="ARBA" id="ARBA00023157"/>
    </source>
</evidence>
<dbReference type="SMART" id="SM00181">
    <property type="entry name" value="EGF"/>
    <property type="match status" value="3"/>
</dbReference>
<comment type="caution">
    <text evidence="2">Lacks conserved residue(s) required for the propagation of feature annotation.</text>
</comment>
<evidence type="ECO:0000256" key="4">
    <source>
        <dbReference type="SAM" id="MobiDB-lite"/>
    </source>
</evidence>
<feature type="domain" description="EGF-like" evidence="7">
    <location>
        <begin position="1071"/>
        <end position="1108"/>
    </location>
</feature>
<evidence type="ECO:0000256" key="2">
    <source>
        <dbReference type="PROSITE-ProRule" id="PRU00076"/>
    </source>
</evidence>
<keyword evidence="5" id="KW-0472">Membrane</keyword>
<feature type="domain" description="Laminin G" evidence="6">
    <location>
        <begin position="1112"/>
        <end position="1346"/>
    </location>
</feature>
<dbReference type="SMART" id="SM00179">
    <property type="entry name" value="EGF_CA"/>
    <property type="match status" value="2"/>
</dbReference>
<dbReference type="CDD" id="cd00054">
    <property type="entry name" value="EGF_CA"/>
    <property type="match status" value="1"/>
</dbReference>
<dbReference type="PROSITE" id="PS50026">
    <property type="entry name" value="EGF_3"/>
    <property type="match status" value="3"/>
</dbReference>
<feature type="domain" description="Laminin G" evidence="6">
    <location>
        <begin position="273"/>
        <end position="472"/>
    </location>
</feature>
<dbReference type="Pfam" id="PF02210">
    <property type="entry name" value="Laminin_G_2"/>
    <property type="match status" value="6"/>
</dbReference>
<evidence type="ECO:0000313" key="9">
    <source>
        <dbReference type="Proteomes" id="UP001152747"/>
    </source>
</evidence>
<evidence type="ECO:0000259" key="7">
    <source>
        <dbReference type="PROSITE" id="PS50026"/>
    </source>
</evidence>
<feature type="disulfide bond" evidence="3">
    <location>
        <begin position="1041"/>
        <end position="1068"/>
    </location>
</feature>
<dbReference type="Proteomes" id="UP001152747">
    <property type="component" value="Unassembled WGS sequence"/>
</dbReference>
<dbReference type="InterPro" id="IPR050372">
    <property type="entry name" value="Neurexin-related_CASP"/>
</dbReference>
<feature type="region of interest" description="Disordered" evidence="4">
    <location>
        <begin position="867"/>
        <end position="893"/>
    </location>
</feature>
<comment type="caution">
    <text evidence="8">The sequence shown here is derived from an EMBL/GenBank/DDBJ whole genome shotgun (WGS) entry which is preliminary data.</text>
</comment>
<accession>A0A9P1IXR3</accession>
<reference evidence="8" key="1">
    <citation type="submission" date="2022-11" db="EMBL/GenBank/DDBJ databases">
        <authorList>
            <person name="Kikuchi T."/>
        </authorList>
    </citation>
    <scope>NUCLEOTIDE SEQUENCE</scope>
    <source>
        <strain evidence="8">PS1010</strain>
    </source>
</reference>
<dbReference type="InterPro" id="IPR001791">
    <property type="entry name" value="Laminin_G"/>
</dbReference>
<dbReference type="GO" id="GO:0016020">
    <property type="term" value="C:membrane"/>
    <property type="evidence" value="ECO:0007669"/>
    <property type="project" value="UniProtKB-SubCell"/>
</dbReference>
<feature type="domain" description="Laminin G" evidence="6">
    <location>
        <begin position="480"/>
        <end position="662"/>
    </location>
</feature>
<sequence length="1364" mass="153664">MKATCRPRFADTGGTWILFLVISNFLVISGRAIILSGSPTSYARYPKWAHAFENSLSMEIKTRQSDGLLLYSDDGGVHGNFYSLSIVDGHLQLDFRIGDSSNDFGQRRAINTIRVAEVRIDDDKWHTLTIFQSWENVKLELDFTLVFKILNQRSFIFGNVLKSSDVYIGGLPPNMHMLPIMSSPLRRYARHLAVNVRNLMYRQYPQGVTSPQLLEAVGARTNEDDHCRTRTMSSREVFSCQNDGICYSTNEGAQCDCSLSDHDGKNCENEKSDGELTFGGDEWVGYDVSTNTSAAIFALRENITLSFKTVHGTSMLFFAGDEKSFIHLMIQDGALIATSKFEGSDARLIRMFNAFPSQRYDDDSWHYVVLERSLHMHSEEMMAIHMTLIVDGKRDEIRQYAPEVEWITNTFAYLGSIPKSNPMKDVNRVSFRGCMKKVRYDIDAVRILFVNLADQSYGGSVIKTGGDISYSCQNPAHKSDVLSFTGGSAYLELPKWNSLSSGSLAFNFRSTSSDGLLFYHGVMQHNATDFLAFELIDSHLFMIINLGSGVVRLQTTANKISNGEWHHVQLDRMSRTGSVVVDAIKIDFNTPGVSSNLIIDDPIYIGNVPNNSIIYPSSIWSIALQKGFVGCIKNIRINGVSAKIAQNFENSSRNMSGIELGCAISNDLDVCDPNPCQNYAKCLKRLNGFECDCSNTMFEGRRCEQEVQSVEMLGANDDVHVLAHTKYSQVEHIIIRFRTSNSRGVLLDTGVNGMKDRITVFLNDSLLNLFIQDTGSNNTFSWGKSLSDNHWHELQIRRLGQKLLLYLDGFWGHSIYLKKELTIAIDELGIGHSVHPSAPNPRDENFAGHFAKFIFNGEDYLKNKIRTGKSSLRENQKGQRNIKTSKSSSISFSNSSGFVSFSSEKIAQFTSTGSFRIQFKFQTLMRSSMLMYSVPKHDYDQSYKIQTYDGRLKYTYRVAGQEIHVLSPKLPYHQHLSDMRWHNVLIYKDEKNPEHIILVDNTTMSLDVSKFKKTIPRISGKLYIGSNPLGLSRPSNSFRGCISSLRINENSIDIFEEADNKLNVIRGCSGPVSRCDPGACANSGRCIQLWSSIRCDCSLTAHSGDRCQNPSTSVRFDGNPAMIFYEYLPSERPTTSKDYFVFSFSTTQPNGVLISIECAADQDYFTIFLNKGYLNAYYNLGNRDHRVNYYTKTLNDGYAHVVKISRNEANMTLQIDNLPVMRYRPKKATDLLLLNMQTRISIGAAFNTRHLEGTSMKKLRRLRRRRSNEIYDSYQGEVSGVNVNGLMILDLLESNSNRVHSIGSPKTTAVSESSSSREEDEEFAEIMMTMDENSNEALIESLAPSCLSIEEQQSCYIETDDSQG</sequence>
<dbReference type="PANTHER" id="PTHR15036:SF89">
    <property type="entry name" value="NEUREXIN 1, ISOFORM F"/>
    <property type="match status" value="1"/>
</dbReference>
<keyword evidence="5" id="KW-1133">Transmembrane helix</keyword>
<dbReference type="OrthoDB" id="6275838at2759"/>
<dbReference type="CDD" id="cd00110">
    <property type="entry name" value="LamG"/>
    <property type="match status" value="6"/>
</dbReference>
<dbReference type="InterPro" id="IPR000742">
    <property type="entry name" value="EGF"/>
</dbReference>
<dbReference type="PROSITE" id="PS50025">
    <property type="entry name" value="LAM_G_DOMAIN"/>
    <property type="match status" value="6"/>
</dbReference>
<keyword evidence="1 3" id="KW-1015">Disulfide bond</keyword>
<feature type="region of interest" description="Disordered" evidence="4">
    <location>
        <begin position="1300"/>
        <end position="1320"/>
    </location>
</feature>
<evidence type="ECO:0000256" key="3">
    <source>
        <dbReference type="PROSITE-ProRule" id="PRU00122"/>
    </source>
</evidence>
<feature type="domain" description="EGF-like" evidence="7">
    <location>
        <begin position="223"/>
        <end position="268"/>
    </location>
</feature>
<dbReference type="Gene3D" id="2.60.120.200">
    <property type="match status" value="6"/>
</dbReference>
<proteinExistence type="predicted"/>
<feature type="compositionally biased region" description="Polar residues" evidence="4">
    <location>
        <begin position="1300"/>
        <end position="1310"/>
    </location>
</feature>